<keyword evidence="1" id="KW-0472">Membrane</keyword>
<evidence type="ECO:0008006" key="4">
    <source>
        <dbReference type="Google" id="ProtNLM"/>
    </source>
</evidence>
<reference evidence="2" key="1">
    <citation type="submission" date="2016-01" db="EMBL/GenBank/DDBJ databases">
        <title>Complete genome of Planococcus kocurri type strain.</title>
        <authorList>
            <person name="See-Too W.S."/>
        </authorList>
    </citation>
    <scope>NUCLEOTIDE SEQUENCE [LARGE SCALE GENOMIC DNA]</scope>
    <source>
        <strain evidence="2">ATCC 43650</strain>
    </source>
</reference>
<evidence type="ECO:0000256" key="1">
    <source>
        <dbReference type="SAM" id="Phobius"/>
    </source>
</evidence>
<dbReference type="Proteomes" id="UP000065533">
    <property type="component" value="Chromosome"/>
</dbReference>
<protein>
    <recommendedName>
        <fullName evidence="4">SHOCT domain-containing protein</fullName>
    </recommendedName>
</protein>
<proteinExistence type="predicted"/>
<evidence type="ECO:0000313" key="2">
    <source>
        <dbReference type="EMBL" id="ALS80353.1"/>
    </source>
</evidence>
<evidence type="ECO:0000313" key="3">
    <source>
        <dbReference type="Proteomes" id="UP000065533"/>
    </source>
</evidence>
<dbReference type="EMBL" id="CP013661">
    <property type="protein sequence ID" value="ALS80353.1"/>
    <property type="molecule type" value="Genomic_DNA"/>
</dbReference>
<sequence length="84" mass="9143">MGEFFTAGNPVLGISIAVGFVVLLTAIGTALWFALIKARTKAASTEPNETTKAADLLRQSYVNGDITKEQYDEQLRNLQNPTKN</sequence>
<keyword evidence="3" id="KW-1185">Reference proteome</keyword>
<feature type="transmembrane region" description="Helical" evidence="1">
    <location>
        <begin position="12"/>
        <end position="35"/>
    </location>
</feature>
<keyword evidence="1" id="KW-0812">Transmembrane</keyword>
<keyword evidence="1" id="KW-1133">Transmembrane helix</keyword>
<gene>
    <name evidence="2" type="ORF">AUO94_13965</name>
</gene>
<organism evidence="2 3">
    <name type="scientific">Planococcus kocurii</name>
    <dbReference type="NCBI Taxonomy" id="1374"/>
    <lineage>
        <taxon>Bacteria</taxon>
        <taxon>Bacillati</taxon>
        <taxon>Bacillota</taxon>
        <taxon>Bacilli</taxon>
        <taxon>Bacillales</taxon>
        <taxon>Caryophanaceae</taxon>
        <taxon>Planococcus</taxon>
    </lineage>
</organism>
<accession>A0ABM5X145</accession>
<name>A0ABM5X145_9BACL</name>